<dbReference type="SUPFAM" id="SSF50156">
    <property type="entry name" value="PDZ domain-like"/>
    <property type="match status" value="1"/>
</dbReference>
<dbReference type="InterPro" id="IPR001478">
    <property type="entry name" value="PDZ"/>
</dbReference>
<dbReference type="InterPro" id="IPR024191">
    <property type="entry name" value="Peptidase_M61"/>
</dbReference>
<evidence type="ECO:0000256" key="1">
    <source>
        <dbReference type="SAM" id="SignalP"/>
    </source>
</evidence>
<dbReference type="PROSITE" id="PS50106">
    <property type="entry name" value="PDZ"/>
    <property type="match status" value="1"/>
</dbReference>
<evidence type="ECO:0000313" key="4">
    <source>
        <dbReference type="Proteomes" id="UP000321124"/>
    </source>
</evidence>
<accession>A0A5B8R0N8</accession>
<dbReference type="EMBL" id="CP031775">
    <property type="protein sequence ID" value="QDZ91719.1"/>
    <property type="molecule type" value="Genomic_DNA"/>
</dbReference>
<feature type="signal peptide" evidence="1">
    <location>
        <begin position="1"/>
        <end position="21"/>
    </location>
</feature>
<gene>
    <name evidence="3" type="ORF">D0436_15320</name>
</gene>
<dbReference type="Gene3D" id="2.60.40.3650">
    <property type="match status" value="1"/>
</dbReference>
<sequence>MKPSRLSVLILSALGSTTVLADVNYKIDLSQPEHHLAQVSVTFPEANAGELTVNLPVWRTGKYQVLPLSDGVRLFSAKDSQGNSLPWKRSASGEWQIALDKPASVTVSYQLYANELGQRVRHIDASHAYLDASGVFMYSPQFRTDPVAVQLTVPEHWQSYSGMSSGNAAHSFVAPNYDVLIDSPIETGVSLHKQFSANDKDYELVFWGEGNYDADKVVKDLTALSGQAKAIWDGYPFDRYVYMVHATSGAGGATEHLNSTVIQLPRFSFRERKDYLRFISTASHEFIHTWNVKAYRPAGLVPYDYQHENMTELLWIAEGSTSYFQGQLLLRAGVMTPKEFLEDLAKRIEKSELTPGREIQSVAEASLGEWSSTGGDYAINHSVNIYSEGYLASLALDFSLLTDSNLAHSYRDVHRKLYQDYRVPKGYTVSDVKQILKDLSGKDYGPWWQSHVNSPLSLEFSSLLSQAGLVMSYGKDSKAEPFTGMTLSSEHGSLVLSQVLRNGPAWQAGIVAGDEILAINGLKVTAQGFDKRIKDFKVGDKVEITLFNNDKIKQVALTLGEKQSGKLVLKGDAKAIKQQKAFFKAWLGIDWPFDNKGELLTKN</sequence>
<protein>
    <submittedName>
        <fullName evidence="3">PDZ domain-containing protein</fullName>
    </submittedName>
</protein>
<dbReference type="SMART" id="SM00228">
    <property type="entry name" value="PDZ"/>
    <property type="match status" value="1"/>
</dbReference>
<reference evidence="3 4" key="1">
    <citation type="journal article" date="2019" name="Ecotoxicol. Environ. Saf.">
        <title>Microbial characterization of heavy metal resistant bacterial strains isolated from an electroplating wastewater treatment plant.</title>
        <authorList>
            <person name="Cai X."/>
            <person name="Zheng X."/>
            <person name="Zhang D."/>
            <person name="Iqbal W."/>
            <person name="Liu C."/>
            <person name="Yang B."/>
            <person name="Zhao X."/>
            <person name="Lu X."/>
            <person name="Mao Y."/>
        </authorList>
    </citation>
    <scope>NUCLEOTIDE SEQUENCE [LARGE SCALE GENOMIC DNA]</scope>
    <source>
        <strain evidence="3 4">Ni1-3</strain>
    </source>
</reference>
<feature type="chain" id="PRO_5023020638" evidence="1">
    <location>
        <begin position="22"/>
        <end position="603"/>
    </location>
</feature>
<dbReference type="InterPro" id="IPR040756">
    <property type="entry name" value="Peptidase_M61_N"/>
</dbReference>
<dbReference type="PIRSF" id="PIRSF016493">
    <property type="entry name" value="Glycyl_aminpptds"/>
    <property type="match status" value="1"/>
</dbReference>
<dbReference type="RefSeq" id="WP_208659508.1">
    <property type="nucleotide sequence ID" value="NZ_CP031775.2"/>
</dbReference>
<dbReference type="Gene3D" id="2.30.42.10">
    <property type="match status" value="1"/>
</dbReference>
<organism evidence="3 4">
    <name type="scientific">Shewanella decolorationis</name>
    <dbReference type="NCBI Taxonomy" id="256839"/>
    <lineage>
        <taxon>Bacteria</taxon>
        <taxon>Pseudomonadati</taxon>
        <taxon>Pseudomonadota</taxon>
        <taxon>Gammaproteobacteria</taxon>
        <taxon>Alteromonadales</taxon>
        <taxon>Shewanellaceae</taxon>
        <taxon>Shewanella</taxon>
    </lineage>
</organism>
<dbReference type="InterPro" id="IPR036034">
    <property type="entry name" value="PDZ_sf"/>
</dbReference>
<dbReference type="Proteomes" id="UP000321124">
    <property type="component" value="Chromosome"/>
</dbReference>
<evidence type="ECO:0000259" key="2">
    <source>
        <dbReference type="PROSITE" id="PS50106"/>
    </source>
</evidence>
<dbReference type="Pfam" id="PF17899">
    <property type="entry name" value="Peptidase_M61_N"/>
    <property type="match status" value="1"/>
</dbReference>
<dbReference type="Pfam" id="PF13180">
    <property type="entry name" value="PDZ_2"/>
    <property type="match status" value="1"/>
</dbReference>
<dbReference type="InterPro" id="IPR027268">
    <property type="entry name" value="Peptidase_M4/M1_CTD_sf"/>
</dbReference>
<dbReference type="AlphaFoldDB" id="A0A5B8R0N8"/>
<feature type="domain" description="PDZ" evidence="2">
    <location>
        <begin position="470"/>
        <end position="524"/>
    </location>
</feature>
<dbReference type="InterPro" id="IPR007963">
    <property type="entry name" value="Peptidase_M61_catalytic"/>
</dbReference>
<name>A0A5B8R0N8_9GAMM</name>
<proteinExistence type="predicted"/>
<dbReference type="KEGG" id="sdeo:D0436_15320"/>
<dbReference type="Gene3D" id="1.10.390.10">
    <property type="entry name" value="Neutral Protease Domain 2"/>
    <property type="match status" value="1"/>
</dbReference>
<dbReference type="Pfam" id="PF05299">
    <property type="entry name" value="Peptidase_M61"/>
    <property type="match status" value="1"/>
</dbReference>
<evidence type="ECO:0000313" key="3">
    <source>
        <dbReference type="EMBL" id="QDZ91719.1"/>
    </source>
</evidence>
<keyword evidence="1" id="KW-0732">Signal</keyword>